<feature type="compositionally biased region" description="Basic and acidic residues" evidence="1">
    <location>
        <begin position="101"/>
        <end position="118"/>
    </location>
</feature>
<dbReference type="Proteomes" id="UP000281549">
    <property type="component" value="Unassembled WGS sequence"/>
</dbReference>
<dbReference type="Pfam" id="PF15276">
    <property type="entry name" value="PP1_bind"/>
    <property type="match status" value="1"/>
</dbReference>
<feature type="region of interest" description="Disordered" evidence="1">
    <location>
        <begin position="72"/>
        <end position="142"/>
    </location>
</feature>
<organism evidence="3 4">
    <name type="scientific">Rozella allomycis (strain CSF55)</name>
    <dbReference type="NCBI Taxonomy" id="988480"/>
    <lineage>
        <taxon>Eukaryota</taxon>
        <taxon>Fungi</taxon>
        <taxon>Fungi incertae sedis</taxon>
        <taxon>Cryptomycota</taxon>
        <taxon>Cryptomycota incertae sedis</taxon>
        <taxon>Rozella</taxon>
    </lineage>
</organism>
<feature type="compositionally biased region" description="Basic and acidic residues" evidence="1">
    <location>
        <begin position="415"/>
        <end position="432"/>
    </location>
</feature>
<dbReference type="EMBL" id="ML006746">
    <property type="protein sequence ID" value="RKP16273.1"/>
    <property type="molecule type" value="Genomic_DNA"/>
</dbReference>
<accession>A0A4P9YAI5</accession>
<reference evidence="4" key="1">
    <citation type="journal article" date="2018" name="Nat. Microbiol.">
        <title>Leveraging single-cell genomics to expand the fungal tree of life.</title>
        <authorList>
            <person name="Ahrendt S.R."/>
            <person name="Quandt C.A."/>
            <person name="Ciobanu D."/>
            <person name="Clum A."/>
            <person name="Salamov A."/>
            <person name="Andreopoulos B."/>
            <person name="Cheng J.F."/>
            <person name="Woyke T."/>
            <person name="Pelin A."/>
            <person name="Henrissat B."/>
            <person name="Reynolds N.K."/>
            <person name="Benny G.L."/>
            <person name="Smith M.E."/>
            <person name="James T.Y."/>
            <person name="Grigoriev I.V."/>
        </authorList>
    </citation>
    <scope>NUCLEOTIDE SEQUENCE [LARGE SCALE GENOMIC DNA]</scope>
    <source>
        <strain evidence="4">CSF55</strain>
    </source>
</reference>
<evidence type="ECO:0000313" key="4">
    <source>
        <dbReference type="Proteomes" id="UP000281549"/>
    </source>
</evidence>
<feature type="compositionally biased region" description="Basic and acidic residues" evidence="1">
    <location>
        <begin position="77"/>
        <end position="92"/>
    </location>
</feature>
<feature type="compositionally biased region" description="Polar residues" evidence="1">
    <location>
        <begin position="439"/>
        <end position="456"/>
    </location>
</feature>
<feature type="region of interest" description="Disordered" evidence="1">
    <location>
        <begin position="475"/>
        <end position="499"/>
    </location>
</feature>
<name>A0A4P9YAI5_ROZAC</name>
<dbReference type="InterPro" id="IPR029334">
    <property type="entry name" value="PP1-bd"/>
</dbReference>
<dbReference type="AlphaFoldDB" id="A0A4P9YAI5"/>
<protein>
    <recommendedName>
        <fullName evidence="2">PP1-binding domain-containing protein</fullName>
    </recommendedName>
</protein>
<evidence type="ECO:0000259" key="2">
    <source>
        <dbReference type="Pfam" id="PF15276"/>
    </source>
</evidence>
<sequence>TVATKSDKLKDDTGNVEVIDEAIKENVKEEEEENAEVKEAEAKVQIKLQDVNDEEAKVKILVEEEKENLIEDEEEDKVNLLEEVKEEDREIPQDGEDNQDGEDKVNLLEEVKEQIEVKEADEDLQNTVDSKEHELDSKEDQEINLIQHEDLQADLKEDKINEMNCLTPKKVTFGPPLSPEVFDKNQPPASPLRRGNSPFSPRRNLFSPGILKRSNLKNELKSRKLFAVEVEGGDEVVEGEGVVEGERGEEMNDIQKVECGNPFQLINELNDVDDSSSVHSLEVEEIFSREIEESHNLEGNKNESVKATEFQVKEFQGDAVVEAEVKVYKESKENQTEIQVTLVNETEIEESKFITSKIESNEIPPEVPTGSVEAPPEISPIKTRSRSKKRLTLVEEKKSHKEEIVKRGRGRPKKTPNDSKENENVKESKASESKVGNVKDSNASIEDSNTSIKDLTSSINDSNAFIKDLTLKRTLSENVQSSPRRGRPKKIKQNEPKDLSTTISTLDTTTNSKHNIQTLIFLQAQEDPLV</sequence>
<feature type="domain" description="PP1-binding" evidence="2">
    <location>
        <begin position="169"/>
        <end position="201"/>
    </location>
</feature>
<gene>
    <name evidence="3" type="ORF">ROZALSC1DRAFT_25467</name>
</gene>
<feature type="non-terminal residue" evidence="3">
    <location>
        <position position="1"/>
    </location>
</feature>
<feature type="region of interest" description="Disordered" evidence="1">
    <location>
        <begin position="171"/>
        <end position="207"/>
    </location>
</feature>
<evidence type="ECO:0000256" key="1">
    <source>
        <dbReference type="SAM" id="MobiDB-lite"/>
    </source>
</evidence>
<feature type="compositionally biased region" description="Basic and acidic residues" evidence="1">
    <location>
        <begin position="129"/>
        <end position="142"/>
    </location>
</feature>
<feature type="region of interest" description="Disordered" evidence="1">
    <location>
        <begin position="355"/>
        <end position="456"/>
    </location>
</feature>
<proteinExistence type="predicted"/>
<feature type="compositionally biased region" description="Basic and acidic residues" evidence="1">
    <location>
        <begin position="392"/>
        <end position="406"/>
    </location>
</feature>
<evidence type="ECO:0000313" key="3">
    <source>
        <dbReference type="EMBL" id="RKP16273.1"/>
    </source>
</evidence>